<dbReference type="RefSeq" id="WP_344259551.1">
    <property type="nucleotide sequence ID" value="NZ_BAAAMJ010000010.1"/>
</dbReference>
<name>A0ABP5A5R8_9ACTN</name>
<keyword evidence="3" id="KW-1185">Reference proteome</keyword>
<dbReference type="InterPro" id="IPR016181">
    <property type="entry name" value="Acyl_CoA_acyltransferase"/>
</dbReference>
<dbReference type="Proteomes" id="UP001501303">
    <property type="component" value="Unassembled WGS sequence"/>
</dbReference>
<dbReference type="PROSITE" id="PS51186">
    <property type="entry name" value="GNAT"/>
    <property type="match status" value="1"/>
</dbReference>
<dbReference type="PANTHER" id="PTHR43072">
    <property type="entry name" value="N-ACETYLTRANSFERASE"/>
    <property type="match status" value="1"/>
</dbReference>
<dbReference type="Pfam" id="PF24553">
    <property type="entry name" value="Rv0428c_C"/>
    <property type="match status" value="1"/>
</dbReference>
<organism evidence="2 3">
    <name type="scientific">Streptomyces sodiiphilus</name>
    <dbReference type="NCBI Taxonomy" id="226217"/>
    <lineage>
        <taxon>Bacteria</taxon>
        <taxon>Bacillati</taxon>
        <taxon>Actinomycetota</taxon>
        <taxon>Actinomycetes</taxon>
        <taxon>Kitasatosporales</taxon>
        <taxon>Streptomycetaceae</taxon>
        <taxon>Streptomyces</taxon>
    </lineage>
</organism>
<dbReference type="Pfam" id="PF24551">
    <property type="entry name" value="SH3_Rv0428c"/>
    <property type="match status" value="1"/>
</dbReference>
<dbReference type="Gene3D" id="3.40.630.30">
    <property type="match status" value="1"/>
</dbReference>
<accession>A0ABP5A5R8</accession>
<dbReference type="SUPFAM" id="SSF55729">
    <property type="entry name" value="Acyl-CoA N-acyltransferases (Nat)"/>
    <property type="match status" value="1"/>
</dbReference>
<gene>
    <name evidence="2" type="ORF">GCM10009716_13060</name>
</gene>
<dbReference type="InterPro" id="IPR000182">
    <property type="entry name" value="GNAT_dom"/>
</dbReference>
<evidence type="ECO:0000259" key="1">
    <source>
        <dbReference type="PROSITE" id="PS51186"/>
    </source>
</evidence>
<protein>
    <submittedName>
        <fullName evidence="2">GNAT family N-acetyltransferase</fullName>
    </submittedName>
</protein>
<evidence type="ECO:0000313" key="2">
    <source>
        <dbReference type="EMBL" id="GAA1904546.1"/>
    </source>
</evidence>
<proteinExistence type="predicted"/>
<dbReference type="EMBL" id="BAAAMJ010000010">
    <property type="protein sequence ID" value="GAA1904546.1"/>
    <property type="molecule type" value="Genomic_DNA"/>
</dbReference>
<feature type="domain" description="N-acetyltransferase" evidence="1">
    <location>
        <begin position="190"/>
        <end position="338"/>
    </location>
</feature>
<reference evidence="3" key="1">
    <citation type="journal article" date="2019" name="Int. J. Syst. Evol. Microbiol.">
        <title>The Global Catalogue of Microorganisms (GCM) 10K type strain sequencing project: providing services to taxonomists for standard genome sequencing and annotation.</title>
        <authorList>
            <consortium name="The Broad Institute Genomics Platform"/>
            <consortium name="The Broad Institute Genome Sequencing Center for Infectious Disease"/>
            <person name="Wu L."/>
            <person name="Ma J."/>
        </authorList>
    </citation>
    <scope>NUCLEOTIDE SEQUENCE [LARGE SCALE GENOMIC DNA]</scope>
    <source>
        <strain evidence="3">JCM 13581</strain>
    </source>
</reference>
<evidence type="ECO:0000313" key="3">
    <source>
        <dbReference type="Proteomes" id="UP001501303"/>
    </source>
</evidence>
<sequence>MEFTMGGQLTIRVEPSDVGKRVSLRTATGDGKGRSPRFTDTVGVLTSWADGTISVVRRDGRTVHLAESALVAGKVVPAAPARRRGLPAAGVRELAEVAARGWPAPETGRIGDWTVRAAGGWTGRANSAYRSGDGPPDLDRIGAWYADRGLPARLQVTTGAAGTDELLDAALDREGWRAERHAVVLVAALAPLADREPDSRVVIGPGPDDRWLEGCSAARHDPAMARRVLAAGPWVRFAAVAGDDEAPAAVGRCVVDGRWAGFAALEVAARHRGKGLAGAVLGELARAALAEGASAAHLQVETDNAPARALYERLGFAEHHHYHYRVNFSALKLKDRASWPETR</sequence>
<dbReference type="InterPro" id="IPR056935">
    <property type="entry name" value="Rv0428c-like_C"/>
</dbReference>
<comment type="caution">
    <text evidence="2">The sequence shown here is derived from an EMBL/GenBank/DDBJ whole genome shotgun (WGS) entry which is preliminary data.</text>
</comment>
<dbReference type="InterPro" id="IPR056934">
    <property type="entry name" value="SH3_Rv0428c"/>
</dbReference>